<dbReference type="EMBL" id="QTSX02002731">
    <property type="protein sequence ID" value="KAJ9075126.1"/>
    <property type="molecule type" value="Genomic_DNA"/>
</dbReference>
<protein>
    <submittedName>
        <fullName evidence="1">Uncharacterized protein</fullName>
    </submittedName>
</protein>
<gene>
    <name evidence="1" type="ORF">DSO57_1039188</name>
</gene>
<evidence type="ECO:0000313" key="2">
    <source>
        <dbReference type="Proteomes" id="UP001165960"/>
    </source>
</evidence>
<dbReference type="Proteomes" id="UP001165960">
    <property type="component" value="Unassembled WGS sequence"/>
</dbReference>
<accession>A0ACC2TKV9</accession>
<organism evidence="1 2">
    <name type="scientific">Entomophthora muscae</name>
    <dbReference type="NCBI Taxonomy" id="34485"/>
    <lineage>
        <taxon>Eukaryota</taxon>
        <taxon>Fungi</taxon>
        <taxon>Fungi incertae sedis</taxon>
        <taxon>Zoopagomycota</taxon>
        <taxon>Entomophthoromycotina</taxon>
        <taxon>Entomophthoromycetes</taxon>
        <taxon>Entomophthorales</taxon>
        <taxon>Entomophthoraceae</taxon>
        <taxon>Entomophthora</taxon>
    </lineage>
</organism>
<keyword evidence="2" id="KW-1185">Reference proteome</keyword>
<sequence length="124" mass="13947">MLRTGESSREKVGAGPLRLSKSLMQSSPPLPGPSQVAPHVPHRLQCYHHSFRCRLAGYKGRGTAENVAYRQQSVTAVMKSWIKFPSRYQASSTPSTKFRRRHGELLLDSELRVGRVATPTYLRI</sequence>
<comment type="caution">
    <text evidence="1">The sequence shown here is derived from an EMBL/GenBank/DDBJ whole genome shotgun (WGS) entry which is preliminary data.</text>
</comment>
<proteinExistence type="predicted"/>
<name>A0ACC2TKV9_9FUNG</name>
<reference evidence="1" key="1">
    <citation type="submission" date="2022-04" db="EMBL/GenBank/DDBJ databases">
        <title>Genome of the entomopathogenic fungus Entomophthora muscae.</title>
        <authorList>
            <person name="Elya C."/>
            <person name="Lovett B.R."/>
            <person name="Lee E."/>
            <person name="Macias A.M."/>
            <person name="Hajek A.E."/>
            <person name="De Bivort B.L."/>
            <person name="Kasson M.T."/>
            <person name="De Fine Licht H.H."/>
            <person name="Stajich J.E."/>
        </authorList>
    </citation>
    <scope>NUCLEOTIDE SEQUENCE</scope>
    <source>
        <strain evidence="1">Berkeley</strain>
    </source>
</reference>
<evidence type="ECO:0000313" key="1">
    <source>
        <dbReference type="EMBL" id="KAJ9075126.1"/>
    </source>
</evidence>